<accession>R9TE22</accession>
<dbReference type="InterPro" id="IPR036398">
    <property type="entry name" value="CA_dom_sf"/>
</dbReference>
<organism evidence="4">
    <name type="scientific">Acartia pacifica</name>
    <name type="common">Copepod</name>
    <dbReference type="NCBI Taxonomy" id="335913"/>
    <lineage>
        <taxon>Eukaryota</taxon>
        <taxon>Metazoa</taxon>
        <taxon>Ecdysozoa</taxon>
        <taxon>Arthropoda</taxon>
        <taxon>Crustacea</taxon>
        <taxon>Multicrustacea</taxon>
        <taxon>Hexanauplia</taxon>
        <taxon>Copepoda</taxon>
        <taxon>Calanoida</taxon>
        <taxon>Acartiidae</taxon>
        <taxon>Acartia</taxon>
    </lineage>
</organism>
<dbReference type="GO" id="GO:0005737">
    <property type="term" value="C:cytoplasm"/>
    <property type="evidence" value="ECO:0007669"/>
    <property type="project" value="TreeGrafter"/>
</dbReference>
<dbReference type="SMART" id="SM01057">
    <property type="entry name" value="Carb_anhydrase"/>
    <property type="match status" value="1"/>
</dbReference>
<protein>
    <submittedName>
        <fullName evidence="4">Carbonic anhydrase 2</fullName>
    </submittedName>
</protein>
<dbReference type="Gene3D" id="3.10.200.10">
    <property type="entry name" value="Alpha carbonic anhydrase"/>
    <property type="match status" value="1"/>
</dbReference>
<sequence>MKVVLCLMAVLGAVAAQEYSPHPKLKVQEKDSGDAPSWGYGGEGNPVNWYKDYLQCGGKRQSPVNLPYVGELLKAPNRGRPLVFHYYNALNPARLVQSSKNFDFVFTGSDEYAPVVSGVGFNPSDKYQFAGLHLHWGSVDSNGAEHTLDGHTFPGEMHFVHFNKKYGSVENAINQPDGLVVIGFFLEISSQSMPGLTKMAKGLHQMRATYQTELDLGDMSLLEFIKGYIYNWKYYYYQGSLTTPPCSESVQWHVFPVPVPISRADLEVLRQFPTVKENFSDNNRPIQNLNGRKITYDGLVVSRDKPWLPENFKHSPSNEVY</sequence>
<feature type="domain" description="Alpha-carbonic anhydrase" evidence="3">
    <location>
        <begin position="36"/>
        <end position="298"/>
    </location>
</feature>
<dbReference type="AlphaFoldDB" id="R9TE22"/>
<dbReference type="CDD" id="cd00326">
    <property type="entry name" value="alpha_CA"/>
    <property type="match status" value="1"/>
</dbReference>
<feature type="signal peptide" evidence="2">
    <location>
        <begin position="1"/>
        <end position="16"/>
    </location>
</feature>
<comment type="similarity">
    <text evidence="1">Belongs to the alpha-carbonic anhydrase family.</text>
</comment>
<dbReference type="PROSITE" id="PS51144">
    <property type="entry name" value="ALPHA_CA_2"/>
    <property type="match status" value="1"/>
</dbReference>
<name>R9TE22_ACAPC</name>
<dbReference type="GO" id="GO:0004089">
    <property type="term" value="F:carbonate dehydratase activity"/>
    <property type="evidence" value="ECO:0007669"/>
    <property type="project" value="InterPro"/>
</dbReference>
<feature type="chain" id="PRO_5004479931" evidence="2">
    <location>
        <begin position="17"/>
        <end position="321"/>
    </location>
</feature>
<evidence type="ECO:0000259" key="3">
    <source>
        <dbReference type="PROSITE" id="PS51144"/>
    </source>
</evidence>
<dbReference type="EMBL" id="KC989885">
    <property type="protein sequence ID" value="AGN29658.1"/>
    <property type="molecule type" value="mRNA"/>
</dbReference>
<dbReference type="InterPro" id="IPR023561">
    <property type="entry name" value="Carbonic_anhydrase_a-class"/>
</dbReference>
<evidence type="ECO:0000313" key="4">
    <source>
        <dbReference type="EMBL" id="AGN29658.1"/>
    </source>
</evidence>
<proteinExistence type="evidence at transcript level"/>
<reference evidence="4" key="1">
    <citation type="journal article" date="2013" name="J. Exp. Mar. Biol. Ecol.">
        <title>An improved method for achieving high-quality RNA for copepod gene transcriptomic studies.</title>
        <authorList>
            <person name="Zhang H."/>
            <person name="Finiguerra M."/>
            <person name="Dam H.G."/>
            <person name="Huang Y."/>
            <person name="Xu D."/>
            <person name="Liu G."/>
            <person name="Lin S."/>
        </authorList>
    </citation>
    <scope>NUCLEOTIDE SEQUENCE</scope>
</reference>
<dbReference type="Pfam" id="PF00194">
    <property type="entry name" value="Carb_anhydrase"/>
    <property type="match status" value="1"/>
</dbReference>
<dbReference type="PANTHER" id="PTHR18952">
    <property type="entry name" value="CARBONIC ANHYDRASE"/>
    <property type="match status" value="1"/>
</dbReference>
<dbReference type="PANTHER" id="PTHR18952:SF124">
    <property type="entry name" value="CARBONIC ANHYDRASE 7"/>
    <property type="match status" value="1"/>
</dbReference>
<evidence type="ECO:0000256" key="1">
    <source>
        <dbReference type="ARBA" id="ARBA00010718"/>
    </source>
</evidence>
<dbReference type="GO" id="GO:0008270">
    <property type="term" value="F:zinc ion binding"/>
    <property type="evidence" value="ECO:0007669"/>
    <property type="project" value="InterPro"/>
</dbReference>
<evidence type="ECO:0000256" key="2">
    <source>
        <dbReference type="SAM" id="SignalP"/>
    </source>
</evidence>
<dbReference type="InterPro" id="IPR001148">
    <property type="entry name" value="CA_dom"/>
</dbReference>
<keyword evidence="2" id="KW-0732">Signal</keyword>
<dbReference type="SUPFAM" id="SSF51069">
    <property type="entry name" value="Carbonic anhydrase"/>
    <property type="match status" value="1"/>
</dbReference>